<dbReference type="Gene3D" id="3.30.460.10">
    <property type="entry name" value="Beta Polymerase, domain 2"/>
    <property type="match status" value="1"/>
</dbReference>
<evidence type="ECO:0000313" key="2">
    <source>
        <dbReference type="EMBL" id="WRO22686.1"/>
    </source>
</evidence>
<dbReference type="SUPFAM" id="SSF81301">
    <property type="entry name" value="Nucleotidyltransferase"/>
    <property type="match status" value="1"/>
</dbReference>
<dbReference type="InterPro" id="IPR043519">
    <property type="entry name" value="NT_sf"/>
</dbReference>
<dbReference type="CDD" id="cd05403">
    <property type="entry name" value="NT_KNTase_like"/>
    <property type="match status" value="1"/>
</dbReference>
<organism evidence="2 3">
    <name type="scientific">Metallumcola ferriviriculae</name>
    <dbReference type="NCBI Taxonomy" id="3039180"/>
    <lineage>
        <taxon>Bacteria</taxon>
        <taxon>Bacillati</taxon>
        <taxon>Bacillota</taxon>
        <taxon>Clostridia</taxon>
        <taxon>Neomoorellales</taxon>
        <taxon>Desulfitibacteraceae</taxon>
        <taxon>Metallumcola</taxon>
    </lineage>
</organism>
<dbReference type="EMBL" id="CP121694">
    <property type="protein sequence ID" value="WRO22686.1"/>
    <property type="molecule type" value="Genomic_DNA"/>
</dbReference>
<dbReference type="RefSeq" id="WP_366922092.1">
    <property type="nucleotide sequence ID" value="NZ_CP121694.1"/>
</dbReference>
<dbReference type="AlphaFoldDB" id="A0AAU0UR58"/>
<evidence type="ECO:0000259" key="1">
    <source>
        <dbReference type="Pfam" id="PF18765"/>
    </source>
</evidence>
<gene>
    <name evidence="2" type="ORF">MFMK1_002524</name>
</gene>
<accession>A0AAU0UR58</accession>
<feature type="domain" description="Polymerase beta nucleotidyltransferase" evidence="1">
    <location>
        <begin position="13"/>
        <end position="100"/>
    </location>
</feature>
<dbReference type="Pfam" id="PF18765">
    <property type="entry name" value="Polbeta"/>
    <property type="match status" value="1"/>
</dbReference>
<sequence length="100" mass="11578">MKFGIPGKSMNFIVEVLSRWPEIEKASIFGSRAIGNYKNGSDVDLVVYGSQVTQQIIDHLSVQLNEELPLPYYFDIVHYDALKHKPLKDHIDQYAKRFYC</sequence>
<dbReference type="Proteomes" id="UP001329915">
    <property type="component" value="Chromosome"/>
</dbReference>
<protein>
    <submittedName>
        <fullName evidence="2">Nucleotidyltransferase domain-containing protein</fullName>
    </submittedName>
</protein>
<reference evidence="2 3" key="1">
    <citation type="submission" date="2023-04" db="EMBL/GenBank/DDBJ databases">
        <authorList>
            <person name="Hsu D."/>
        </authorList>
    </citation>
    <scope>NUCLEOTIDE SEQUENCE [LARGE SCALE GENOMIC DNA]</scope>
    <source>
        <strain evidence="2 3">MK1</strain>
    </source>
</reference>
<dbReference type="KEGG" id="dbc:MFMK1_002524"/>
<keyword evidence="3" id="KW-1185">Reference proteome</keyword>
<evidence type="ECO:0000313" key="3">
    <source>
        <dbReference type="Proteomes" id="UP001329915"/>
    </source>
</evidence>
<proteinExistence type="predicted"/>
<dbReference type="InterPro" id="IPR041633">
    <property type="entry name" value="Polbeta"/>
</dbReference>
<name>A0AAU0UR58_9FIRM</name>